<dbReference type="GeneID" id="94432840"/>
<feature type="compositionally biased region" description="Basic and acidic residues" evidence="1">
    <location>
        <begin position="416"/>
        <end position="426"/>
    </location>
</feature>
<evidence type="ECO:0000313" key="2">
    <source>
        <dbReference type="EMBL" id="PHJ16667.1"/>
    </source>
</evidence>
<feature type="region of interest" description="Disordered" evidence="1">
    <location>
        <begin position="727"/>
        <end position="752"/>
    </location>
</feature>
<feature type="region of interest" description="Disordered" evidence="1">
    <location>
        <begin position="234"/>
        <end position="340"/>
    </location>
</feature>
<gene>
    <name evidence="2" type="ORF">CSUI_009514</name>
</gene>
<dbReference type="EMBL" id="MIGC01005697">
    <property type="protein sequence ID" value="PHJ16667.1"/>
    <property type="molecule type" value="Genomic_DNA"/>
</dbReference>
<feature type="compositionally biased region" description="Basic and acidic residues" evidence="1">
    <location>
        <begin position="742"/>
        <end position="752"/>
    </location>
</feature>
<feature type="region of interest" description="Disordered" evidence="1">
    <location>
        <begin position="1"/>
        <end position="34"/>
    </location>
</feature>
<feature type="compositionally biased region" description="Basic and acidic residues" evidence="1">
    <location>
        <begin position="268"/>
        <end position="279"/>
    </location>
</feature>
<dbReference type="Proteomes" id="UP000221165">
    <property type="component" value="Unassembled WGS sequence"/>
</dbReference>
<evidence type="ECO:0000313" key="3">
    <source>
        <dbReference type="Proteomes" id="UP000221165"/>
    </source>
</evidence>
<feature type="compositionally biased region" description="Basic residues" evidence="1">
    <location>
        <begin position="427"/>
        <end position="436"/>
    </location>
</feature>
<organism evidence="2 3">
    <name type="scientific">Cystoisospora suis</name>
    <dbReference type="NCBI Taxonomy" id="483139"/>
    <lineage>
        <taxon>Eukaryota</taxon>
        <taxon>Sar</taxon>
        <taxon>Alveolata</taxon>
        <taxon>Apicomplexa</taxon>
        <taxon>Conoidasida</taxon>
        <taxon>Coccidia</taxon>
        <taxon>Eucoccidiorida</taxon>
        <taxon>Eimeriorina</taxon>
        <taxon>Sarcocystidae</taxon>
        <taxon>Cystoisospora</taxon>
    </lineage>
</organism>
<reference evidence="2 3" key="1">
    <citation type="journal article" date="2017" name="Int. J. Parasitol.">
        <title>The genome of the protozoan parasite Cystoisospora suis and a reverse vaccinology approach to identify vaccine candidates.</title>
        <authorList>
            <person name="Palmieri N."/>
            <person name="Shrestha A."/>
            <person name="Ruttkowski B."/>
            <person name="Beck T."/>
            <person name="Vogl C."/>
            <person name="Tomley F."/>
            <person name="Blake D.P."/>
            <person name="Joachim A."/>
        </authorList>
    </citation>
    <scope>NUCLEOTIDE SEQUENCE [LARGE SCALE GENOMIC DNA]</scope>
    <source>
        <strain evidence="2 3">Wien I</strain>
    </source>
</reference>
<protein>
    <submittedName>
        <fullName evidence="2">Uncharacterized protein</fullName>
    </submittedName>
</protein>
<comment type="caution">
    <text evidence="2">The sequence shown here is derived from an EMBL/GenBank/DDBJ whole genome shotgun (WGS) entry which is preliminary data.</text>
</comment>
<keyword evidence="3" id="KW-1185">Reference proteome</keyword>
<name>A0A2C6KGJ4_9APIC</name>
<feature type="region of interest" description="Disordered" evidence="1">
    <location>
        <begin position="404"/>
        <end position="458"/>
    </location>
</feature>
<feature type="region of interest" description="Disordered" evidence="1">
    <location>
        <begin position="114"/>
        <end position="148"/>
    </location>
</feature>
<dbReference type="VEuPathDB" id="ToxoDB:CSUI_009514"/>
<sequence>MGGGDLSCFSRSSPSSSPSHHRSSSKEWMKRGKHKKNRTRVFLCSLSPPRENSSSSCISSLSYSYRRISPRKGRRQGRKERLFSFTSFVFVISVLLISREASPLVLLCRTATAQPSQSTTPCPTTSRDVSASSFSSSSSRSSSFSTLQMSSSPSSSLSHLHSPPASLLLTITVALPQVLPQQEHPSFSSFLKIVSEEKIKGQETSLALQSQQNHLGNHTRDAKRIRQDHHHLYSSYHGTQGGDSPVLSSPASASSSSSSGDIMDDEKVDIRRHQEEAHERKRKEKNSGEEEEEEEVKQKRKKTPATEKTATPIARLLGERREKEKEDDQEKEGAVKEEEVKENMIFPLENTTHEEGGRYRLPFTSSSPLHLSRGSSFSPSLSVAHALSSDGQILTFDTLVTVGEREEEEEEEEGSSDVKLHSDAERTRRRRKRRRNQYIVTHGERRRRKGSLRRPSSSLSFFSSLRSSHERTSCLRKAGGGRGGCHNKRGESVVLSLSSNRKVELFSVAILTCLAVCIWMAYRRVTSRFQQRRKIIRYHHNDQDVSFFSLPHWIKTKKGKATSTLSQDVNPLFIFRESSFLSASFLAAFQRSLQMVSSSSSSLPLSSPNSLPLLLPLLPRLWQLQAVVYDFLSIVWLGYCLVHLPYETGLSFLFLALTAKVARVYRPLYPFLFQPLLQISYIGVKAAMVMGNERAFVLDTVGSLGKKLFPHKVKALDWTSLDLEDRNDSNHDNSKSITNTDNSRREKGSSFQ</sequence>
<dbReference type="RefSeq" id="XP_067918393.1">
    <property type="nucleotide sequence ID" value="XM_068069629.1"/>
</dbReference>
<feature type="compositionally biased region" description="Low complexity" evidence="1">
    <location>
        <begin position="244"/>
        <end position="259"/>
    </location>
</feature>
<feature type="compositionally biased region" description="Basic and acidic residues" evidence="1">
    <location>
        <begin position="317"/>
        <end position="340"/>
    </location>
</feature>
<dbReference type="AlphaFoldDB" id="A0A2C6KGJ4"/>
<feature type="compositionally biased region" description="Acidic residues" evidence="1">
    <location>
        <begin position="405"/>
        <end position="415"/>
    </location>
</feature>
<accession>A0A2C6KGJ4</accession>
<evidence type="ECO:0000256" key="1">
    <source>
        <dbReference type="SAM" id="MobiDB-lite"/>
    </source>
</evidence>
<proteinExistence type="predicted"/>